<comment type="caution">
    <text evidence="2">The sequence shown here is derived from an EMBL/GenBank/DDBJ whole genome shotgun (WGS) entry which is preliminary data.</text>
</comment>
<evidence type="ECO:0000259" key="1">
    <source>
        <dbReference type="PROSITE" id="PS50878"/>
    </source>
</evidence>
<dbReference type="InterPro" id="IPR000477">
    <property type="entry name" value="RT_dom"/>
</dbReference>
<dbReference type="Proteomes" id="UP001596122">
    <property type="component" value="Unassembled WGS sequence"/>
</dbReference>
<gene>
    <name evidence="2" type="ORF">ACFPJ6_04195</name>
</gene>
<reference evidence="3" key="1">
    <citation type="journal article" date="2019" name="Int. J. Syst. Evol. Microbiol.">
        <title>The Global Catalogue of Microorganisms (GCM) 10K type strain sequencing project: providing services to taxonomists for standard genome sequencing and annotation.</title>
        <authorList>
            <consortium name="The Broad Institute Genomics Platform"/>
            <consortium name="The Broad Institute Genome Sequencing Center for Infectious Disease"/>
            <person name="Wu L."/>
            <person name="Ma J."/>
        </authorList>
    </citation>
    <scope>NUCLEOTIDE SEQUENCE [LARGE SCALE GENOMIC DNA]</scope>
    <source>
        <strain evidence="3">CCUG 43114</strain>
    </source>
</reference>
<dbReference type="GO" id="GO:0003964">
    <property type="term" value="F:RNA-directed DNA polymerase activity"/>
    <property type="evidence" value="ECO:0007669"/>
    <property type="project" value="UniProtKB-KW"/>
</dbReference>
<accession>A0ABW0GNB5</accession>
<dbReference type="CDD" id="cd01646">
    <property type="entry name" value="RT_Bac_retron_I"/>
    <property type="match status" value="1"/>
</dbReference>
<keyword evidence="2" id="KW-0548">Nucleotidyltransferase</keyword>
<name>A0ABW0GNB5_9MICO</name>
<organism evidence="2 3">
    <name type="scientific">Aquipuribacter nitratireducens</name>
    <dbReference type="NCBI Taxonomy" id="650104"/>
    <lineage>
        <taxon>Bacteria</taxon>
        <taxon>Bacillati</taxon>
        <taxon>Actinomycetota</taxon>
        <taxon>Actinomycetes</taxon>
        <taxon>Micrococcales</taxon>
        <taxon>Intrasporangiaceae</taxon>
        <taxon>Aquipuribacter</taxon>
    </lineage>
</organism>
<sequence length="527" mass="58984">MAAKGSPDWNAMVDLELAAKNLEREAYGDWYRDPWGWPELRFAVKKARGRIHDRLSGSGTFQVALVDVPKENFGSRPAMVMDPLDRLIYTGVVDALSAKLIGDLSNDAFGWRLHRGNYAKGHYARNADEWSYFRGHIGDLSGKYEAALVTDIVSCFANVSMTAVKDVVHSRAGSGLLPDRLLGLVESWDNVAGRRGLPQRSSASAVLANAVLSSMDHVLSNHARVVKRKRRKDPSHVSAARWMDDMWLFGADAGRLRQAQFALQEEARSLGLDLNSGKTELLEGAEVEERVLEIEHSAVDTALGFSLIVGGEEISRNIEPLETLLERLIAQGETASRTSMRFATSRMRWHTVFDRVPDLLETAERMPHAADHLSRLFRDAVAPGDYEEWFLAHVKSHWATFEWSTAAFGTTLPSTRRPRTKTLNLFERFVSEARVQLPLFALAAQRLAAWDPNRCRRAAREAVTTNANPHYRRVVALAAVGAREPRTVVRGWLKDQEENRLTLDMLEAQNFAPAKVVEDFSGLDETD</sequence>
<evidence type="ECO:0000313" key="2">
    <source>
        <dbReference type="EMBL" id="MFC5379986.1"/>
    </source>
</evidence>
<protein>
    <submittedName>
        <fullName evidence="2">Reverse transcriptase domain-containing protein</fullName>
    </submittedName>
</protein>
<dbReference type="Pfam" id="PF00078">
    <property type="entry name" value="RVT_1"/>
    <property type="match status" value="1"/>
</dbReference>
<dbReference type="PROSITE" id="PS50878">
    <property type="entry name" value="RT_POL"/>
    <property type="match status" value="1"/>
</dbReference>
<proteinExistence type="predicted"/>
<evidence type="ECO:0000313" key="3">
    <source>
        <dbReference type="Proteomes" id="UP001596122"/>
    </source>
</evidence>
<keyword evidence="3" id="KW-1185">Reference proteome</keyword>
<keyword evidence="2" id="KW-0808">Transferase</keyword>
<keyword evidence="2" id="KW-0695">RNA-directed DNA polymerase</keyword>
<dbReference type="RefSeq" id="WP_340271464.1">
    <property type="nucleotide sequence ID" value="NZ_JBBEOG010000011.1"/>
</dbReference>
<feature type="domain" description="Reverse transcriptase" evidence="1">
    <location>
        <begin position="49"/>
        <end position="307"/>
    </location>
</feature>
<dbReference type="EMBL" id="JBHSLD010000004">
    <property type="protein sequence ID" value="MFC5379986.1"/>
    <property type="molecule type" value="Genomic_DNA"/>
</dbReference>